<dbReference type="AlphaFoldDB" id="A0A0L0T1F1"/>
<evidence type="ECO:0000256" key="1">
    <source>
        <dbReference type="ARBA" id="ARBA00022690"/>
    </source>
</evidence>
<dbReference type="Proteomes" id="UP000054350">
    <property type="component" value="Unassembled WGS sequence"/>
</dbReference>
<evidence type="ECO:0000313" key="4">
    <source>
        <dbReference type="EMBL" id="KNE68648.1"/>
    </source>
</evidence>
<gene>
    <name evidence="4" type="ORF">AMAG_12815</name>
</gene>
<keyword evidence="2" id="KW-0789">Thiol protease inhibitor</keyword>
<reference evidence="5" key="2">
    <citation type="submission" date="2009-11" db="EMBL/GenBank/DDBJ databases">
        <title>The Genome Sequence of Allomyces macrogynus strain ATCC 38327.</title>
        <authorList>
            <consortium name="The Broad Institute Genome Sequencing Platform"/>
            <person name="Russ C."/>
            <person name="Cuomo C."/>
            <person name="Shea T."/>
            <person name="Young S.K."/>
            <person name="Zeng Q."/>
            <person name="Koehrsen M."/>
            <person name="Haas B."/>
            <person name="Borodovsky M."/>
            <person name="Guigo R."/>
            <person name="Alvarado L."/>
            <person name="Berlin A."/>
            <person name="Borenstein D."/>
            <person name="Chen Z."/>
            <person name="Engels R."/>
            <person name="Freedman E."/>
            <person name="Gellesch M."/>
            <person name="Goldberg J."/>
            <person name="Griggs A."/>
            <person name="Gujja S."/>
            <person name="Heiman D."/>
            <person name="Hepburn T."/>
            <person name="Howarth C."/>
            <person name="Jen D."/>
            <person name="Larson L."/>
            <person name="Lewis B."/>
            <person name="Mehta T."/>
            <person name="Park D."/>
            <person name="Pearson M."/>
            <person name="Roberts A."/>
            <person name="Saif S."/>
            <person name="Shenoy N."/>
            <person name="Sisk P."/>
            <person name="Stolte C."/>
            <person name="Sykes S."/>
            <person name="Walk T."/>
            <person name="White J."/>
            <person name="Yandava C."/>
            <person name="Burger G."/>
            <person name="Gray M.W."/>
            <person name="Holland P.W.H."/>
            <person name="King N."/>
            <person name="Lang F.B.F."/>
            <person name="Roger A.J."/>
            <person name="Ruiz-Trillo I."/>
            <person name="Lander E."/>
            <person name="Nusbaum C."/>
        </authorList>
    </citation>
    <scope>NUCLEOTIDE SEQUENCE [LARGE SCALE GENOMIC DNA]</scope>
    <source>
        <strain evidence="5">ATCC 38327</strain>
    </source>
</reference>
<dbReference type="EMBL" id="GG745357">
    <property type="protein sequence ID" value="KNE68648.1"/>
    <property type="molecule type" value="Genomic_DNA"/>
</dbReference>
<dbReference type="VEuPathDB" id="FungiDB:AMAG_12815"/>
<dbReference type="Gene3D" id="2.60.40.2020">
    <property type="match status" value="3"/>
</dbReference>
<dbReference type="OrthoDB" id="238326at2759"/>
<evidence type="ECO:0000313" key="5">
    <source>
        <dbReference type="Proteomes" id="UP000054350"/>
    </source>
</evidence>
<feature type="domain" description="Proteinase inhibitor I42 chagasin" evidence="3">
    <location>
        <begin position="181"/>
        <end position="249"/>
    </location>
</feature>
<reference evidence="4 5" key="1">
    <citation type="submission" date="2009-11" db="EMBL/GenBank/DDBJ databases">
        <title>Annotation of Allomyces macrogynus ATCC 38327.</title>
        <authorList>
            <consortium name="The Broad Institute Genome Sequencing Platform"/>
            <person name="Russ C."/>
            <person name="Cuomo C."/>
            <person name="Burger G."/>
            <person name="Gray M.W."/>
            <person name="Holland P.W.H."/>
            <person name="King N."/>
            <person name="Lang F.B.F."/>
            <person name="Roger A.J."/>
            <person name="Ruiz-Trillo I."/>
            <person name="Young S.K."/>
            <person name="Zeng Q."/>
            <person name="Gargeya S."/>
            <person name="Fitzgerald M."/>
            <person name="Haas B."/>
            <person name="Abouelleil A."/>
            <person name="Alvarado L."/>
            <person name="Arachchi H.M."/>
            <person name="Berlin A."/>
            <person name="Chapman S.B."/>
            <person name="Gearin G."/>
            <person name="Goldberg J."/>
            <person name="Griggs A."/>
            <person name="Gujja S."/>
            <person name="Hansen M."/>
            <person name="Heiman D."/>
            <person name="Howarth C."/>
            <person name="Larimer J."/>
            <person name="Lui A."/>
            <person name="MacDonald P.J.P."/>
            <person name="McCowen C."/>
            <person name="Montmayeur A."/>
            <person name="Murphy C."/>
            <person name="Neiman D."/>
            <person name="Pearson M."/>
            <person name="Priest M."/>
            <person name="Roberts A."/>
            <person name="Saif S."/>
            <person name="Shea T."/>
            <person name="Sisk P."/>
            <person name="Stolte C."/>
            <person name="Sykes S."/>
            <person name="Wortman J."/>
            <person name="Nusbaum C."/>
            <person name="Birren B."/>
        </authorList>
    </citation>
    <scope>NUCLEOTIDE SEQUENCE [LARGE SCALE GENOMIC DNA]</scope>
    <source>
        <strain evidence="4 5">ATCC 38327</strain>
    </source>
</reference>
<feature type="domain" description="Proteinase inhibitor I42 chagasin" evidence="3">
    <location>
        <begin position="269"/>
        <end position="360"/>
    </location>
</feature>
<proteinExistence type="predicted"/>
<keyword evidence="1" id="KW-0646">Protease inhibitor</keyword>
<dbReference type="InterPro" id="IPR018990">
    <property type="entry name" value="Prot_inh_I42_chagasin"/>
</dbReference>
<dbReference type="InterPro" id="IPR052781">
    <property type="entry name" value="Cys_protease_inhibitor_I42"/>
</dbReference>
<dbReference type="PANTHER" id="PTHR36530">
    <property type="entry name" value="INHIBITOR OF CYSTEINE PEPTIDASE"/>
    <property type="match status" value="1"/>
</dbReference>
<dbReference type="Pfam" id="PF09394">
    <property type="entry name" value="Inhibitor_I42"/>
    <property type="match status" value="3"/>
</dbReference>
<protein>
    <recommendedName>
        <fullName evidence="3">Proteinase inhibitor I42 chagasin domain-containing protein</fullName>
    </recommendedName>
</protein>
<organism evidence="4 5">
    <name type="scientific">Allomyces macrogynus (strain ATCC 38327)</name>
    <name type="common">Allomyces javanicus var. macrogynus</name>
    <dbReference type="NCBI Taxonomy" id="578462"/>
    <lineage>
        <taxon>Eukaryota</taxon>
        <taxon>Fungi</taxon>
        <taxon>Fungi incertae sedis</taxon>
        <taxon>Blastocladiomycota</taxon>
        <taxon>Blastocladiomycetes</taxon>
        <taxon>Blastocladiales</taxon>
        <taxon>Blastocladiaceae</taxon>
        <taxon>Allomyces</taxon>
    </lineage>
</organism>
<dbReference type="PANTHER" id="PTHR36530:SF1">
    <property type="entry name" value="AMOEBIASIN-1"/>
    <property type="match status" value="1"/>
</dbReference>
<dbReference type="GO" id="GO:0004869">
    <property type="term" value="F:cysteine-type endopeptidase inhibitor activity"/>
    <property type="evidence" value="ECO:0007669"/>
    <property type="project" value="UniProtKB-KW"/>
</dbReference>
<evidence type="ECO:0000256" key="2">
    <source>
        <dbReference type="ARBA" id="ARBA00022704"/>
    </source>
</evidence>
<dbReference type="SUPFAM" id="SSF141066">
    <property type="entry name" value="ICP-like"/>
    <property type="match status" value="3"/>
</dbReference>
<sequence length="366" mass="39143">MTGMTLPPQTMNVRVGDQFQVTLDENPSTGFTWSFWMVQPIFAANGDEFRPKSGVRMQVGAGGTRTFKFTATAQGSGAITFEQRRGNEVAAKHVVDVNVLPKSGSGMMAPMAQLPTMTIPSMPGMPKFQMPQMPGMPAMPPMPGMPMMPSMPQMPAIQPGAPSSSKPAVQPAAPMVQRTVNVAVGEKFTIDIEGNPTTGDYHNKAAPAGVTGAGGVFLWEMEAAVPGSALLTFGYKRAHDKQPVDTYRVQLNVRRGGNASPVINENVNATVGDDFKIVLDSNATTGYQWEYVGPINVAPNNVVRMTSSEYQTAAAPAGMVGVGGKQIFHFVATAPGADLISFNFKRSWENAPVETYTVSVRVSPRR</sequence>
<dbReference type="InterPro" id="IPR036331">
    <property type="entry name" value="Chagasin-like_sf"/>
</dbReference>
<accession>A0A0L0T1F1</accession>
<evidence type="ECO:0000259" key="3">
    <source>
        <dbReference type="Pfam" id="PF09394"/>
    </source>
</evidence>
<keyword evidence="5" id="KW-1185">Reference proteome</keyword>
<name>A0A0L0T1F1_ALLM3</name>
<feature type="domain" description="Proteinase inhibitor I42 chagasin" evidence="3">
    <location>
        <begin position="12"/>
        <end position="93"/>
    </location>
</feature>